<dbReference type="EC" id="2.7.11.1" evidence="1"/>
<dbReference type="SMART" id="SM00369">
    <property type="entry name" value="LRR_TYP"/>
    <property type="match status" value="6"/>
</dbReference>
<dbReference type="Proteomes" id="UP001144313">
    <property type="component" value="Unassembled WGS sequence"/>
</dbReference>
<dbReference type="InterPro" id="IPR055414">
    <property type="entry name" value="LRR_R13L4/SHOC2-like"/>
</dbReference>
<comment type="catalytic activity">
    <reaction evidence="10">
        <text>L-threonyl-[protein] + ATP = O-phospho-L-threonyl-[protein] + ADP + H(+)</text>
        <dbReference type="Rhea" id="RHEA:46608"/>
        <dbReference type="Rhea" id="RHEA-COMP:11060"/>
        <dbReference type="Rhea" id="RHEA-COMP:11605"/>
        <dbReference type="ChEBI" id="CHEBI:15378"/>
        <dbReference type="ChEBI" id="CHEBI:30013"/>
        <dbReference type="ChEBI" id="CHEBI:30616"/>
        <dbReference type="ChEBI" id="CHEBI:61977"/>
        <dbReference type="ChEBI" id="CHEBI:456216"/>
        <dbReference type="EC" id="2.7.11.1"/>
    </reaction>
</comment>
<proteinExistence type="predicted"/>
<dbReference type="PANTHER" id="PTHR48051">
    <property type="match status" value="1"/>
</dbReference>
<dbReference type="PANTHER" id="PTHR48051:SF1">
    <property type="entry name" value="RAS SUPPRESSOR PROTEIN 1"/>
    <property type="match status" value="1"/>
</dbReference>
<evidence type="ECO:0000313" key="14">
    <source>
        <dbReference type="Proteomes" id="UP001144313"/>
    </source>
</evidence>
<evidence type="ECO:0000256" key="9">
    <source>
        <dbReference type="ARBA" id="ARBA00023134"/>
    </source>
</evidence>
<evidence type="ECO:0000256" key="11">
    <source>
        <dbReference type="ARBA" id="ARBA00048679"/>
    </source>
</evidence>
<keyword evidence="7" id="KW-0418">Kinase</keyword>
<dbReference type="InterPro" id="IPR057263">
    <property type="entry name" value="COR-B"/>
</dbReference>
<keyword evidence="14" id="KW-1185">Reference proteome</keyword>
<evidence type="ECO:0000256" key="5">
    <source>
        <dbReference type="ARBA" id="ARBA00022737"/>
    </source>
</evidence>
<dbReference type="InterPro" id="IPR050216">
    <property type="entry name" value="LRR_domain-containing"/>
</dbReference>
<dbReference type="PROSITE" id="PS51424">
    <property type="entry name" value="ROC"/>
    <property type="match status" value="1"/>
</dbReference>
<evidence type="ECO:0000256" key="2">
    <source>
        <dbReference type="ARBA" id="ARBA00022527"/>
    </source>
</evidence>
<dbReference type="InterPro" id="IPR032171">
    <property type="entry name" value="COR-A"/>
</dbReference>
<dbReference type="Pfam" id="PF16095">
    <property type="entry name" value="COR-A"/>
    <property type="match status" value="1"/>
</dbReference>
<evidence type="ECO:0000256" key="10">
    <source>
        <dbReference type="ARBA" id="ARBA00047899"/>
    </source>
</evidence>
<dbReference type="PROSITE" id="PS51450">
    <property type="entry name" value="LRR"/>
    <property type="match status" value="3"/>
</dbReference>
<dbReference type="SMART" id="SM00365">
    <property type="entry name" value="LRR_SD22"/>
    <property type="match status" value="5"/>
</dbReference>
<evidence type="ECO:0000256" key="6">
    <source>
        <dbReference type="ARBA" id="ARBA00022741"/>
    </source>
</evidence>
<evidence type="ECO:0000256" key="1">
    <source>
        <dbReference type="ARBA" id="ARBA00012513"/>
    </source>
</evidence>
<feature type="domain" description="Roc" evidence="12">
    <location>
        <begin position="230"/>
        <end position="402"/>
    </location>
</feature>
<dbReference type="Pfam" id="PF25497">
    <property type="entry name" value="COR-B"/>
    <property type="match status" value="1"/>
</dbReference>
<keyword evidence="2" id="KW-0723">Serine/threonine-protein kinase</keyword>
<dbReference type="Pfam" id="PF23598">
    <property type="entry name" value="LRR_14"/>
    <property type="match status" value="1"/>
</dbReference>
<dbReference type="InterPro" id="IPR027417">
    <property type="entry name" value="P-loop_NTPase"/>
</dbReference>
<dbReference type="InterPro" id="IPR032675">
    <property type="entry name" value="LRR_dom_sf"/>
</dbReference>
<dbReference type="Gene3D" id="3.40.50.300">
    <property type="entry name" value="P-loop containing nucleotide triphosphate hydrolases"/>
    <property type="match status" value="1"/>
</dbReference>
<dbReference type="Pfam" id="PF13855">
    <property type="entry name" value="LRR_8"/>
    <property type="match status" value="1"/>
</dbReference>
<dbReference type="SUPFAM" id="SSF52058">
    <property type="entry name" value="L domain-like"/>
    <property type="match status" value="1"/>
</dbReference>
<name>A0A9W6LHY1_9ACTN</name>
<comment type="catalytic activity">
    <reaction evidence="11">
        <text>L-seryl-[protein] + ATP = O-phospho-L-seryl-[protein] + ADP + H(+)</text>
        <dbReference type="Rhea" id="RHEA:17989"/>
        <dbReference type="Rhea" id="RHEA-COMP:9863"/>
        <dbReference type="Rhea" id="RHEA-COMP:11604"/>
        <dbReference type="ChEBI" id="CHEBI:15378"/>
        <dbReference type="ChEBI" id="CHEBI:29999"/>
        <dbReference type="ChEBI" id="CHEBI:30616"/>
        <dbReference type="ChEBI" id="CHEBI:83421"/>
        <dbReference type="ChEBI" id="CHEBI:456216"/>
        <dbReference type="EC" id="2.7.11.1"/>
    </reaction>
</comment>
<dbReference type="GO" id="GO:0005524">
    <property type="term" value="F:ATP binding"/>
    <property type="evidence" value="ECO:0007669"/>
    <property type="project" value="UniProtKB-KW"/>
</dbReference>
<accession>A0A9W6LHY1</accession>
<dbReference type="Gene3D" id="3.80.10.10">
    <property type="entry name" value="Ribonuclease Inhibitor"/>
    <property type="match status" value="2"/>
</dbReference>
<keyword evidence="4" id="KW-0808">Transferase</keyword>
<keyword evidence="5" id="KW-0677">Repeat</keyword>
<evidence type="ECO:0000256" key="7">
    <source>
        <dbReference type="ARBA" id="ARBA00022777"/>
    </source>
</evidence>
<dbReference type="InterPro" id="IPR001611">
    <property type="entry name" value="Leu-rich_rpt"/>
</dbReference>
<comment type="caution">
    <text evidence="13">The sequence shown here is derived from an EMBL/GenBank/DDBJ whole genome shotgun (WGS) entry which is preliminary data.</text>
</comment>
<protein>
    <recommendedName>
        <fullName evidence="1">non-specific serine/threonine protein kinase</fullName>
        <ecNumber evidence="1">2.7.11.1</ecNumber>
    </recommendedName>
</protein>
<evidence type="ECO:0000259" key="12">
    <source>
        <dbReference type="PROSITE" id="PS51424"/>
    </source>
</evidence>
<dbReference type="EMBL" id="BSDT01000001">
    <property type="protein sequence ID" value="GLI44502.1"/>
    <property type="molecule type" value="Genomic_DNA"/>
</dbReference>
<evidence type="ECO:0000256" key="4">
    <source>
        <dbReference type="ARBA" id="ARBA00022679"/>
    </source>
</evidence>
<dbReference type="SUPFAM" id="SSF52540">
    <property type="entry name" value="P-loop containing nucleoside triphosphate hydrolases"/>
    <property type="match status" value="1"/>
</dbReference>
<dbReference type="GO" id="GO:0005737">
    <property type="term" value="C:cytoplasm"/>
    <property type="evidence" value="ECO:0007669"/>
    <property type="project" value="TreeGrafter"/>
</dbReference>
<keyword evidence="6" id="KW-0547">Nucleotide-binding</keyword>
<evidence type="ECO:0000256" key="8">
    <source>
        <dbReference type="ARBA" id="ARBA00022840"/>
    </source>
</evidence>
<evidence type="ECO:0000313" key="13">
    <source>
        <dbReference type="EMBL" id="GLI44502.1"/>
    </source>
</evidence>
<dbReference type="InterPro" id="IPR003591">
    <property type="entry name" value="Leu-rich_rpt_typical-subtyp"/>
</dbReference>
<keyword evidence="3" id="KW-0433">Leucine-rich repeat</keyword>
<evidence type="ECO:0000256" key="3">
    <source>
        <dbReference type="ARBA" id="ARBA00022614"/>
    </source>
</evidence>
<keyword evidence="9" id="KW-0342">GTP-binding</keyword>
<dbReference type="GO" id="GO:0004674">
    <property type="term" value="F:protein serine/threonine kinase activity"/>
    <property type="evidence" value="ECO:0007669"/>
    <property type="project" value="UniProtKB-KW"/>
</dbReference>
<gene>
    <name evidence="13" type="ORF">GALLR39Z86_43520</name>
</gene>
<reference evidence="13" key="1">
    <citation type="submission" date="2022-12" db="EMBL/GenBank/DDBJ databases">
        <title>Reference genome sequencing for broad-spectrum identification of bacterial and archaeal isolates by mass spectrometry.</title>
        <authorList>
            <person name="Sekiguchi Y."/>
            <person name="Tourlousse D.M."/>
        </authorList>
    </citation>
    <scope>NUCLEOTIDE SEQUENCE</scope>
    <source>
        <strain evidence="13">LLR39Z86</strain>
    </source>
</reference>
<dbReference type="SMART" id="SM00364">
    <property type="entry name" value="LRR_BAC"/>
    <property type="match status" value="6"/>
</dbReference>
<dbReference type="Gene3D" id="1.10.10.2200">
    <property type="match status" value="1"/>
</dbReference>
<keyword evidence="8" id="KW-0067">ATP-binding</keyword>
<dbReference type="Pfam" id="PF08477">
    <property type="entry name" value="Roc"/>
    <property type="match status" value="1"/>
</dbReference>
<dbReference type="AlphaFoldDB" id="A0A9W6LHY1"/>
<organism evidence="13 14">
    <name type="scientific">Glycomyces algeriensis</name>
    <dbReference type="NCBI Taxonomy" id="256037"/>
    <lineage>
        <taxon>Bacteria</taxon>
        <taxon>Bacillati</taxon>
        <taxon>Actinomycetota</taxon>
        <taxon>Actinomycetes</taxon>
        <taxon>Glycomycetales</taxon>
        <taxon>Glycomycetaceae</taxon>
        <taxon>Glycomyces</taxon>
    </lineage>
</organism>
<sequence length="981" mass="108782">MPRAIGQLVRLEELALGGNRIERLPGFLLDLHRLNSLDLYGNEITELPHEFESLQGLTDLDLGGNRLTGLPGSIGECSGLTRLVLSGNSLNRIPEEIGALKRLTHLNLSRNDLGRFPNAVVELENLTHLDLGGNRIRAIPADIRRLTRLTHLNLSGNRLRSLPDEIGELRETVTINLQGNRLTDLPPSLARATSLRTLAVEDNDLSPELKAASTQGTKSVLTYLREQAIASVAVREAKLVVIGEGAVGKSSLLAALRGEAFVEQRPLTHGLEVGPVNLADALGRPLTLNAWDFGGQSTNRPVHQLFFTSWAVYVIAWNPRSGAAQGFVEYWVNLVRRRVGAEARIHIVATHADAHDHLGDLDRTRLQRKADSEIAGFHRIDSKTGRGIAELASAIATTAADLQHLERRLPARWRAVMEELAEGGESHLAIDDYLGRTRSHGLDDDSALTLARVATELGHWCYFPDAKGLDELVVLKGDWLSRAISLALNDPVTRDREGLVSHDRLRRVWDDPRRPEHERYPRRVHSALIELMHEFEIAYPVRDSYDGPTSLITQLVSTVEPDLEDWTRYDPGLPEQSYVIEFRDASDRPAKPEGLMFRLIARFHRFALQRGDLGRGVHWASGVVLDDGNHGRALVRIENDRLSVTVKAAYPTYLCKLLADEICNHLPEWKGLTRVTRVPCGAVCAAAGSPKAGSMLFDLEALQSFKAEGHVGAACNKCNQMVPLDALIGEFGAIAGARSESEDGIVADIQARLDSLRELVDEQGSLTRAHVSTDLRRAMTEADTRVEELIEMGFRLLADDGMHGPRLFTVTQDDSGPRIKGLAQQRIRVILHCEHSRRPVHLLDGDPDKGVYTFDMDREWLTKARPWINFTARMLRLGGELVPAGLRLELASSDWKGIENEVGLAASAVKELASNASDLAAWKDADADLGGEAQFDELSRGRIHRLRALVEQQDPDFAGLVRVRSGDRFRWVHKDFADRYR</sequence>
<dbReference type="InterPro" id="IPR020859">
    <property type="entry name" value="ROC"/>
</dbReference>